<dbReference type="InterPro" id="IPR050796">
    <property type="entry name" value="SCF_F-box_component"/>
</dbReference>
<dbReference type="PANTHER" id="PTHR31672:SF13">
    <property type="entry name" value="F-BOX PROTEIN CPR30-LIKE"/>
    <property type="match status" value="1"/>
</dbReference>
<gene>
    <name evidence="3" type="ORF">H5410_052455</name>
</gene>
<dbReference type="InterPro" id="IPR036047">
    <property type="entry name" value="F-box-like_dom_sf"/>
</dbReference>
<keyword evidence="1" id="KW-0472">Membrane</keyword>
<dbReference type="PANTHER" id="PTHR31672">
    <property type="entry name" value="BNACNNG10540D PROTEIN"/>
    <property type="match status" value="1"/>
</dbReference>
<proteinExistence type="predicted"/>
<sequence length="263" mass="30728">MTVMDVKSSFGKGSRISHHFMGIMDLPWVITIEILSRLSIKPIFRCRVVCKLWYSLLTSEPLFFNMHQTRSLNFPNILLLDGQCNPLLLELKAEYDYYVHRCNRPIQVTPKFHFHPWSVIFVGSCNGFICLVSGLTHIDNHSVYISNPLLGEYFKLELPKWEISVSQVAYGFCFSEVSGEYKVLRLVDRKVQEILEHQNWRFILLEFMRNGEMWVKFPVLYGMILARLMSTVLFIGWIAKKITAFTPSMLRQKRSSPCQLHLV</sequence>
<dbReference type="SUPFAM" id="SSF81383">
    <property type="entry name" value="F-box domain"/>
    <property type="match status" value="1"/>
</dbReference>
<dbReference type="AlphaFoldDB" id="A0A9J5X3F8"/>
<evidence type="ECO:0000259" key="2">
    <source>
        <dbReference type="PROSITE" id="PS50181"/>
    </source>
</evidence>
<dbReference type="Proteomes" id="UP000824120">
    <property type="component" value="Chromosome 10"/>
</dbReference>
<dbReference type="InterPro" id="IPR001810">
    <property type="entry name" value="F-box_dom"/>
</dbReference>
<keyword evidence="1" id="KW-1133">Transmembrane helix</keyword>
<dbReference type="SMART" id="SM00256">
    <property type="entry name" value="FBOX"/>
    <property type="match status" value="1"/>
</dbReference>
<evidence type="ECO:0000256" key="1">
    <source>
        <dbReference type="SAM" id="Phobius"/>
    </source>
</evidence>
<dbReference type="Gene3D" id="1.20.1280.50">
    <property type="match status" value="1"/>
</dbReference>
<evidence type="ECO:0000313" key="4">
    <source>
        <dbReference type="Proteomes" id="UP000824120"/>
    </source>
</evidence>
<reference evidence="3 4" key="1">
    <citation type="submission" date="2020-09" db="EMBL/GenBank/DDBJ databases">
        <title>De no assembly of potato wild relative species, Solanum commersonii.</title>
        <authorList>
            <person name="Cho K."/>
        </authorList>
    </citation>
    <scope>NUCLEOTIDE SEQUENCE [LARGE SCALE GENOMIC DNA]</scope>
    <source>
        <strain evidence="3">LZ3.2</strain>
        <tissue evidence="3">Leaf</tissue>
    </source>
</reference>
<keyword evidence="1" id="KW-0812">Transmembrane</keyword>
<feature type="domain" description="F-box" evidence="2">
    <location>
        <begin position="20"/>
        <end position="66"/>
    </location>
</feature>
<comment type="caution">
    <text evidence="3">The sequence shown here is derived from an EMBL/GenBank/DDBJ whole genome shotgun (WGS) entry which is preliminary data.</text>
</comment>
<dbReference type="Pfam" id="PF00646">
    <property type="entry name" value="F-box"/>
    <property type="match status" value="1"/>
</dbReference>
<organism evidence="3 4">
    <name type="scientific">Solanum commersonii</name>
    <name type="common">Commerson's wild potato</name>
    <name type="synonym">Commerson's nightshade</name>
    <dbReference type="NCBI Taxonomy" id="4109"/>
    <lineage>
        <taxon>Eukaryota</taxon>
        <taxon>Viridiplantae</taxon>
        <taxon>Streptophyta</taxon>
        <taxon>Embryophyta</taxon>
        <taxon>Tracheophyta</taxon>
        <taxon>Spermatophyta</taxon>
        <taxon>Magnoliopsida</taxon>
        <taxon>eudicotyledons</taxon>
        <taxon>Gunneridae</taxon>
        <taxon>Pentapetalae</taxon>
        <taxon>asterids</taxon>
        <taxon>lamiids</taxon>
        <taxon>Solanales</taxon>
        <taxon>Solanaceae</taxon>
        <taxon>Solanoideae</taxon>
        <taxon>Solaneae</taxon>
        <taxon>Solanum</taxon>
    </lineage>
</organism>
<accession>A0A9J5X3F8</accession>
<dbReference type="OrthoDB" id="610337at2759"/>
<feature type="transmembrane region" description="Helical" evidence="1">
    <location>
        <begin position="219"/>
        <end position="239"/>
    </location>
</feature>
<protein>
    <recommendedName>
        <fullName evidence="2">F-box domain-containing protein</fullName>
    </recommendedName>
</protein>
<keyword evidence="4" id="KW-1185">Reference proteome</keyword>
<evidence type="ECO:0000313" key="3">
    <source>
        <dbReference type="EMBL" id="KAG5581828.1"/>
    </source>
</evidence>
<name>A0A9J5X3F8_SOLCO</name>
<dbReference type="PROSITE" id="PS50181">
    <property type="entry name" value="FBOX"/>
    <property type="match status" value="1"/>
</dbReference>
<dbReference type="EMBL" id="JACXVP010000010">
    <property type="protein sequence ID" value="KAG5581828.1"/>
    <property type="molecule type" value="Genomic_DNA"/>
</dbReference>